<accession>A0AA38CYB4</accession>
<dbReference type="Gene3D" id="3.40.630.10">
    <property type="entry name" value="Zn peptidases"/>
    <property type="match status" value="1"/>
</dbReference>
<organism evidence="1 2">
    <name type="scientific">Tetragenococcus osmophilus</name>
    <dbReference type="NCBI Taxonomy" id="526944"/>
    <lineage>
        <taxon>Bacteria</taxon>
        <taxon>Bacillati</taxon>
        <taxon>Bacillota</taxon>
        <taxon>Bacilli</taxon>
        <taxon>Lactobacillales</taxon>
        <taxon>Enterococcaceae</taxon>
        <taxon>Tetragenococcus</taxon>
    </lineage>
</organism>
<proteinExistence type="predicted"/>
<protein>
    <submittedName>
        <fullName evidence="1">Uncharacterized protein</fullName>
    </submittedName>
</protein>
<dbReference type="EMBL" id="BSUW01000001">
    <property type="protein sequence ID" value="GMA72249.1"/>
    <property type="molecule type" value="Genomic_DNA"/>
</dbReference>
<comment type="caution">
    <text evidence="1">The sequence shown here is derived from an EMBL/GenBank/DDBJ whole genome shotgun (WGS) entry which is preliminary data.</text>
</comment>
<evidence type="ECO:0000313" key="1">
    <source>
        <dbReference type="EMBL" id="GMA72249.1"/>
    </source>
</evidence>
<dbReference type="AlphaFoldDB" id="A0AA38CYB4"/>
<name>A0AA38CYB4_9ENTE</name>
<evidence type="ECO:0000313" key="2">
    <source>
        <dbReference type="Proteomes" id="UP001157039"/>
    </source>
</evidence>
<reference evidence="1 2" key="1">
    <citation type="journal article" date="2014" name="Int. J. Syst. Evol. Microbiol.">
        <title>Complete genome sequence of Corynebacterium casei LMG S-19264T (=DSM 44701T), isolated from a smear-ripened cheese.</title>
        <authorList>
            <consortium name="US DOE Joint Genome Institute (JGI-PGF)"/>
            <person name="Walter F."/>
            <person name="Albersmeier A."/>
            <person name="Kalinowski J."/>
            <person name="Ruckert C."/>
        </authorList>
    </citation>
    <scope>NUCLEOTIDE SEQUENCE [LARGE SCALE GENOMIC DNA]</scope>
    <source>
        <strain evidence="1 2">NBRC 114545</strain>
    </source>
</reference>
<dbReference type="Proteomes" id="UP001157039">
    <property type="component" value="Unassembled WGS sequence"/>
</dbReference>
<sequence length="70" mass="8498">MQIKEEVQDLLTDVTSYRRQLHQIPELGLEEKRAPNLFGKNYVHLVLQKFIQCLRRLRLLFFMENKRAKL</sequence>
<gene>
    <name evidence="1" type="ORF">GCM10025885_12980</name>
</gene>